<protein>
    <submittedName>
        <fullName evidence="2">AMP-binding protein</fullName>
    </submittedName>
</protein>
<organism evidence="2 3">
    <name type="scientific">Psychroserpens burtonensis</name>
    <dbReference type="NCBI Taxonomy" id="49278"/>
    <lineage>
        <taxon>Bacteria</taxon>
        <taxon>Pseudomonadati</taxon>
        <taxon>Bacteroidota</taxon>
        <taxon>Flavobacteriia</taxon>
        <taxon>Flavobacteriales</taxon>
        <taxon>Flavobacteriaceae</taxon>
        <taxon>Psychroserpens</taxon>
    </lineage>
</organism>
<dbReference type="PANTHER" id="PTHR43201">
    <property type="entry name" value="ACYL-COA SYNTHETASE"/>
    <property type="match status" value="1"/>
</dbReference>
<dbReference type="AlphaFoldDB" id="A0A5C7BDQ7"/>
<dbReference type="GO" id="GO:0031956">
    <property type="term" value="F:medium-chain fatty acid-CoA ligase activity"/>
    <property type="evidence" value="ECO:0007669"/>
    <property type="project" value="TreeGrafter"/>
</dbReference>
<dbReference type="InterPro" id="IPR000873">
    <property type="entry name" value="AMP-dep_synth/lig_dom"/>
</dbReference>
<feature type="domain" description="AMP-dependent synthetase/ligase" evidence="1">
    <location>
        <begin position="52"/>
        <end position="198"/>
    </location>
</feature>
<dbReference type="PROSITE" id="PS00455">
    <property type="entry name" value="AMP_BINDING"/>
    <property type="match status" value="1"/>
</dbReference>
<comment type="caution">
    <text evidence="2">The sequence shown here is derived from an EMBL/GenBank/DDBJ whole genome shotgun (WGS) entry which is preliminary data.</text>
</comment>
<dbReference type="GO" id="GO:0006631">
    <property type="term" value="P:fatty acid metabolic process"/>
    <property type="evidence" value="ECO:0007669"/>
    <property type="project" value="TreeGrafter"/>
</dbReference>
<keyword evidence="3" id="KW-1185">Reference proteome</keyword>
<dbReference type="RefSeq" id="WP_028871219.1">
    <property type="nucleotide sequence ID" value="NZ_VOSB01000013.1"/>
</dbReference>
<proteinExistence type="predicted"/>
<dbReference type="Gene3D" id="3.30.300.30">
    <property type="match status" value="1"/>
</dbReference>
<dbReference type="Proteomes" id="UP000321938">
    <property type="component" value="Unassembled WGS sequence"/>
</dbReference>
<sequence>MTPTFANIHSRFKLNGTHFEHEELKEVAYSLVKEGAYFQRSTGEFLLNWLDDHAVVLVKTSGSTGTPKTIEIHKQAMVNSAMATAHYLGLQPGDTALHCLPTDYIAGKMMLVRALVLGLEIDVVTPTSQPVFDYEKSYRFCAMLPMQMQSSLGYLHHIDILIVGGSPVSKALTAAIQNLKTKVFATYGMTETVTHIALKLLNNGVKNAYFETLPDVTISQDERDCLVIEAPKVASERIVTNDIVKLQSTHSFEWLGRYDNVINSGGLKLFPEQIEAQLKGKIKTQFFIASEADDTLGERLILVLEADHTTLEVSVFEGLGKFEIPKNIYAVSQFVMTETGKIQRKKTLDLIK</sequence>
<dbReference type="InterPro" id="IPR045851">
    <property type="entry name" value="AMP-bd_C_sf"/>
</dbReference>
<dbReference type="STRING" id="1123037.GCA_000425305_01212"/>
<dbReference type="Gene3D" id="3.40.50.12780">
    <property type="entry name" value="N-terminal domain of ligase-like"/>
    <property type="match status" value="1"/>
</dbReference>
<dbReference type="PANTHER" id="PTHR43201:SF32">
    <property type="entry name" value="2-SUCCINYLBENZOATE--COA LIGASE, CHLOROPLASTIC_PEROXISOMAL"/>
    <property type="match status" value="1"/>
</dbReference>
<evidence type="ECO:0000313" key="3">
    <source>
        <dbReference type="Proteomes" id="UP000321938"/>
    </source>
</evidence>
<dbReference type="InterPro" id="IPR020845">
    <property type="entry name" value="AMP-binding_CS"/>
</dbReference>
<dbReference type="SUPFAM" id="SSF56801">
    <property type="entry name" value="Acetyl-CoA synthetase-like"/>
    <property type="match status" value="1"/>
</dbReference>
<dbReference type="OrthoDB" id="8870348at2"/>
<evidence type="ECO:0000259" key="1">
    <source>
        <dbReference type="Pfam" id="PF00501"/>
    </source>
</evidence>
<gene>
    <name evidence="2" type="ORF">ES692_10075</name>
</gene>
<accession>A0A5C7BDQ7</accession>
<dbReference type="EMBL" id="VOSB01000013">
    <property type="protein sequence ID" value="TXE17322.1"/>
    <property type="molecule type" value="Genomic_DNA"/>
</dbReference>
<name>A0A5C7BDQ7_9FLAO</name>
<dbReference type="InterPro" id="IPR042099">
    <property type="entry name" value="ANL_N_sf"/>
</dbReference>
<reference evidence="2 3" key="1">
    <citation type="submission" date="2019-08" db="EMBL/GenBank/DDBJ databases">
        <title>Genome of Psychroserpens burtonensis ACAM 167.</title>
        <authorList>
            <person name="Bowman J.P."/>
        </authorList>
    </citation>
    <scope>NUCLEOTIDE SEQUENCE [LARGE SCALE GENOMIC DNA]</scope>
    <source>
        <strain evidence="2 3">ACAM 167</strain>
    </source>
</reference>
<dbReference type="Pfam" id="PF00501">
    <property type="entry name" value="AMP-binding"/>
    <property type="match status" value="1"/>
</dbReference>
<evidence type="ECO:0000313" key="2">
    <source>
        <dbReference type="EMBL" id="TXE17322.1"/>
    </source>
</evidence>